<proteinExistence type="predicted"/>
<dbReference type="Proteomes" id="UP000245509">
    <property type="component" value="Unassembled WGS sequence"/>
</dbReference>
<dbReference type="EMBL" id="QEFP01000004">
    <property type="protein sequence ID" value="PVU68724.1"/>
    <property type="molecule type" value="Genomic_DNA"/>
</dbReference>
<reference evidence="1" key="4">
    <citation type="submission" date="2021-11" db="EMBL/GenBank/DDBJ databases">
        <authorList>
            <person name="Munson-Mcgee J."/>
            <person name="Field E."/>
            <person name="Bateson M."/>
            <person name="Rooney C."/>
            <person name="Stepanauskas R."/>
            <person name="Young M."/>
        </authorList>
    </citation>
    <scope>NUCLEOTIDE SEQUENCE</scope>
    <source>
        <strain evidence="1">SCGC AB-777_F03</strain>
    </source>
</reference>
<accession>A0A2T9WLM1</accession>
<comment type="caution">
    <text evidence="2">The sequence shown here is derived from an EMBL/GenBank/DDBJ whole genome shotgun (WGS) entry which is preliminary data.</text>
</comment>
<dbReference type="AlphaFoldDB" id="A0A2T9WLM1"/>
<sequence>MPNLEENLEYNRRYKEVLHIFNVSLKNNKGLETVRSFIKAVIEYYDYAIELFFKKLYENKMIDEIPDSPIKRYKKIIEITKDKELEESLKYYKLLKLALNSDARIINEYRKSMVIKFRTLSGEEFEINIKILKDIAESVKKFSTIISKYI</sequence>
<reference evidence="2" key="3">
    <citation type="submission" date="2017-05" db="EMBL/GenBank/DDBJ databases">
        <authorList>
            <person name="Song R."/>
            <person name="Chenine A.L."/>
            <person name="Ruprecht R.M."/>
        </authorList>
    </citation>
    <scope>NUCLEOTIDE SEQUENCE</scope>
    <source>
        <strain evidence="2">SCGC AB-777_F03</strain>
        <strain evidence="3">SCGC AB-777_O03</strain>
    </source>
</reference>
<gene>
    <name evidence="1" type="ORF">DDW03_001575</name>
    <name evidence="2" type="ORF">DDW03_01345</name>
    <name evidence="3" type="ORF">DDW05_02070</name>
</gene>
<evidence type="ECO:0008006" key="5">
    <source>
        <dbReference type="Google" id="ProtNLM"/>
    </source>
</evidence>
<name>A0A2T9WLM1_NANST</name>
<protein>
    <recommendedName>
        <fullName evidence="5">HEPN domain-containing protein</fullName>
    </recommendedName>
</protein>
<reference evidence="1" key="2">
    <citation type="submission" date="2017-05" db="EMBL/GenBank/DDBJ databases">
        <authorList>
            <person name="Munson-Mcgee J.H."/>
        </authorList>
    </citation>
    <scope>NUCLEOTIDE SEQUENCE</scope>
    <source>
        <strain evidence="1">SCGC AB-777_F03</strain>
    </source>
</reference>
<evidence type="ECO:0000313" key="2">
    <source>
        <dbReference type="EMBL" id="PVU68724.1"/>
    </source>
</evidence>
<organism evidence="2">
    <name type="scientific">Nanobsidianus stetteri</name>
    <dbReference type="NCBI Taxonomy" id="1294122"/>
    <lineage>
        <taxon>Archaea</taxon>
        <taxon>Nanobdellota</taxon>
        <taxon>Candidatus Nanoarchaeia</taxon>
        <taxon>Nanoarchaeales</taxon>
        <taxon>Nanopusillaceae</taxon>
        <taxon>Candidatus Nanobsidianus</taxon>
    </lineage>
</organism>
<dbReference type="Proteomes" id="UP000245908">
    <property type="component" value="Unassembled WGS sequence"/>
</dbReference>
<evidence type="ECO:0000313" key="4">
    <source>
        <dbReference type="Proteomes" id="UP000245908"/>
    </source>
</evidence>
<reference evidence="2 4" key="1">
    <citation type="journal article" date="2015" name="Appl. Environ. Microbiol.">
        <title>Nanoarchaeota, Their Sulfolobales Host, and Nanoarchaeota Virus Distribution across Yellowstone National Park Hot Springs.</title>
        <authorList>
            <person name="Munson-McGee J.H."/>
            <person name="Field E.K."/>
            <person name="Bateson M."/>
            <person name="Rooney C."/>
            <person name="Stepanauskas R."/>
            <person name="Young M.J."/>
        </authorList>
    </citation>
    <scope>NUCLEOTIDE SEQUENCE [LARGE SCALE GENOMIC DNA]</scope>
    <source>
        <strain evidence="2">SCGC AB-777_F03</strain>
        <strain evidence="3">SCGC AB-777_O03</strain>
    </source>
</reference>
<dbReference type="EMBL" id="QEFP02000007">
    <property type="protein sequence ID" value="MCC5447087.1"/>
    <property type="molecule type" value="Genomic_DNA"/>
</dbReference>
<evidence type="ECO:0000313" key="3">
    <source>
        <dbReference type="EMBL" id="PVU70900.1"/>
    </source>
</evidence>
<dbReference type="RefSeq" id="WP_228615313.1">
    <property type="nucleotide sequence ID" value="NZ_QEFP02000007.1"/>
</dbReference>
<evidence type="ECO:0000313" key="1">
    <source>
        <dbReference type="EMBL" id="MCC5447087.1"/>
    </source>
</evidence>
<dbReference type="EMBL" id="QEFH01000014">
    <property type="protein sequence ID" value="PVU70900.1"/>
    <property type="molecule type" value="Genomic_DNA"/>
</dbReference>